<evidence type="ECO:0000256" key="1">
    <source>
        <dbReference type="SAM" id="MobiDB-lite"/>
    </source>
</evidence>
<accession>A0A0W0EYK0</accession>
<sequence>MESLSSSQQAEAVAQANVHQFLDLEAAVDRERYNSDDNEGADGFINDDDNRGRPINYQAIRIHSFQSHKMNLLVIILLLLEDLGWFWNNPNVKRYRSQEVWSVKCKPYREQDAIYFIIGYQKKHPEDNIFFLTRPGSCGSGYVYIQTQDTPHAASILHGCMYTRHTRTGGINGVHMTVLSDPLDILCALSMASSIAKAITSGVEKRQPDPKKPVLKAGVWVRLGPIEKLKKEPNSEEEASGPPRKKTRLNVPRPS</sequence>
<proteinExistence type="predicted"/>
<feature type="region of interest" description="Disordered" evidence="1">
    <location>
        <begin position="227"/>
        <end position="255"/>
    </location>
</feature>
<dbReference type="Proteomes" id="UP000054988">
    <property type="component" value="Unassembled WGS sequence"/>
</dbReference>
<gene>
    <name evidence="2" type="ORF">WG66_18351</name>
</gene>
<reference evidence="2 3" key="1">
    <citation type="submission" date="2015-12" db="EMBL/GenBank/DDBJ databases">
        <title>Draft genome sequence of Moniliophthora roreri, the causal agent of frosty pod rot of cacao.</title>
        <authorList>
            <person name="Aime M.C."/>
            <person name="Diaz-Valderrama J.R."/>
            <person name="Kijpornyongpan T."/>
            <person name="Phillips-Mora W."/>
        </authorList>
    </citation>
    <scope>NUCLEOTIDE SEQUENCE [LARGE SCALE GENOMIC DNA]</scope>
    <source>
        <strain evidence="2 3">MCA 2952</strain>
    </source>
</reference>
<evidence type="ECO:0000313" key="3">
    <source>
        <dbReference type="Proteomes" id="UP000054988"/>
    </source>
</evidence>
<evidence type="ECO:0000313" key="2">
    <source>
        <dbReference type="EMBL" id="KTB29108.1"/>
    </source>
</evidence>
<dbReference type="AlphaFoldDB" id="A0A0W0EYK0"/>
<organism evidence="2 3">
    <name type="scientific">Moniliophthora roreri</name>
    <name type="common">Frosty pod rot fungus</name>
    <name type="synonym">Monilia roreri</name>
    <dbReference type="NCBI Taxonomy" id="221103"/>
    <lineage>
        <taxon>Eukaryota</taxon>
        <taxon>Fungi</taxon>
        <taxon>Dikarya</taxon>
        <taxon>Basidiomycota</taxon>
        <taxon>Agaricomycotina</taxon>
        <taxon>Agaricomycetes</taxon>
        <taxon>Agaricomycetidae</taxon>
        <taxon>Agaricales</taxon>
        <taxon>Marasmiineae</taxon>
        <taxon>Marasmiaceae</taxon>
        <taxon>Moniliophthora</taxon>
    </lineage>
</organism>
<protein>
    <submittedName>
        <fullName evidence="2">Uncharacterized protein</fullName>
    </submittedName>
</protein>
<name>A0A0W0EYK0_MONRR</name>
<dbReference type="EMBL" id="LATX01002450">
    <property type="protein sequence ID" value="KTB29108.1"/>
    <property type="molecule type" value="Genomic_DNA"/>
</dbReference>
<comment type="caution">
    <text evidence="2">The sequence shown here is derived from an EMBL/GenBank/DDBJ whole genome shotgun (WGS) entry which is preliminary data.</text>
</comment>